<evidence type="ECO:0000256" key="1">
    <source>
        <dbReference type="SAM" id="MobiDB-lite"/>
    </source>
</evidence>
<keyword evidence="3" id="KW-1185">Reference proteome</keyword>
<proteinExistence type="predicted"/>
<dbReference type="AlphaFoldDB" id="A0A4S4N164"/>
<accession>A0A4S4N164</accession>
<gene>
    <name evidence="2" type="ORF">EUX98_g2448</name>
</gene>
<evidence type="ECO:0000313" key="3">
    <source>
        <dbReference type="Proteomes" id="UP000308730"/>
    </source>
</evidence>
<comment type="caution">
    <text evidence="2">The sequence shown here is derived from an EMBL/GenBank/DDBJ whole genome shotgun (WGS) entry which is preliminary data.</text>
</comment>
<sequence length="89" mass="9628">NSVPPTSVPSDSGSALEAEPKDTLVHGATRVSDDIRNDAIDGLLLLRYSCPITASMAIPQDENEEYDDDSTDGEEDGYAPDVEDWEDEV</sequence>
<dbReference type="EMBL" id="SGPM01000039">
    <property type="protein sequence ID" value="THH31737.1"/>
    <property type="molecule type" value="Genomic_DNA"/>
</dbReference>
<feature type="compositionally biased region" description="Acidic residues" evidence="1">
    <location>
        <begin position="61"/>
        <end position="89"/>
    </location>
</feature>
<feature type="region of interest" description="Disordered" evidence="1">
    <location>
        <begin position="54"/>
        <end position="89"/>
    </location>
</feature>
<evidence type="ECO:0000313" key="2">
    <source>
        <dbReference type="EMBL" id="THH31737.1"/>
    </source>
</evidence>
<name>A0A4S4N164_9APHY</name>
<dbReference type="Proteomes" id="UP000308730">
    <property type="component" value="Unassembled WGS sequence"/>
</dbReference>
<reference evidence="2 3" key="1">
    <citation type="submission" date="2019-02" db="EMBL/GenBank/DDBJ databases">
        <title>Genome sequencing of the rare red list fungi Antrodiella citrinella (Flaviporus citrinellus).</title>
        <authorList>
            <person name="Buettner E."/>
            <person name="Kellner H."/>
        </authorList>
    </citation>
    <scope>NUCLEOTIDE SEQUENCE [LARGE SCALE GENOMIC DNA]</scope>
    <source>
        <strain evidence="2 3">DSM 108506</strain>
    </source>
</reference>
<feature type="region of interest" description="Disordered" evidence="1">
    <location>
        <begin position="1"/>
        <end position="25"/>
    </location>
</feature>
<feature type="compositionally biased region" description="Polar residues" evidence="1">
    <location>
        <begin position="1"/>
        <end position="13"/>
    </location>
</feature>
<protein>
    <submittedName>
        <fullName evidence="2">Uncharacterized protein</fullName>
    </submittedName>
</protein>
<feature type="non-terminal residue" evidence="2">
    <location>
        <position position="1"/>
    </location>
</feature>
<organism evidence="2 3">
    <name type="scientific">Antrodiella citrinella</name>
    <dbReference type="NCBI Taxonomy" id="2447956"/>
    <lineage>
        <taxon>Eukaryota</taxon>
        <taxon>Fungi</taxon>
        <taxon>Dikarya</taxon>
        <taxon>Basidiomycota</taxon>
        <taxon>Agaricomycotina</taxon>
        <taxon>Agaricomycetes</taxon>
        <taxon>Polyporales</taxon>
        <taxon>Steccherinaceae</taxon>
        <taxon>Antrodiella</taxon>
    </lineage>
</organism>